<dbReference type="InterPro" id="IPR010998">
    <property type="entry name" value="Integrase_recombinase_N"/>
</dbReference>
<dbReference type="InterPro" id="IPR044068">
    <property type="entry name" value="CB"/>
</dbReference>
<evidence type="ECO:0000259" key="6">
    <source>
        <dbReference type="PROSITE" id="PS51900"/>
    </source>
</evidence>
<dbReference type="STRING" id="279010.BL05135"/>
<dbReference type="KEGG" id="bld:BLi01531"/>
<dbReference type="InterPro" id="IPR025269">
    <property type="entry name" value="SAM-like_dom"/>
</dbReference>
<dbReference type="Pfam" id="PF00589">
    <property type="entry name" value="Phage_integrase"/>
    <property type="match status" value="1"/>
</dbReference>
<feature type="domain" description="Core-binding (CB)" evidence="6">
    <location>
        <begin position="22"/>
        <end position="125"/>
    </location>
</feature>
<gene>
    <name evidence="7" type="ordered locus">BL05135</name>
</gene>
<keyword evidence="2 4" id="KW-0238">DNA-binding</keyword>
<dbReference type="HOGENOM" id="CLU_027562_9_2_9"/>
<keyword evidence="8" id="KW-1185">Reference proteome</keyword>
<dbReference type="GO" id="GO:0006310">
    <property type="term" value="P:DNA recombination"/>
    <property type="evidence" value="ECO:0007669"/>
    <property type="project" value="UniProtKB-KW"/>
</dbReference>
<proteinExistence type="inferred from homology"/>
<dbReference type="PROSITE" id="PS51900">
    <property type="entry name" value="CB"/>
    <property type="match status" value="1"/>
</dbReference>
<dbReference type="InterPro" id="IPR050090">
    <property type="entry name" value="Tyrosine_recombinase_XerCD"/>
</dbReference>
<dbReference type="InterPro" id="IPR013762">
    <property type="entry name" value="Integrase-like_cat_sf"/>
</dbReference>
<protein>
    <submittedName>
        <fullName evidence="7">Hypothetical Lambda integrase-like, N-terminal,DNA breaking-rejoining enzyme, catalytic core</fullName>
    </submittedName>
</protein>
<organism evidence="7 8">
    <name type="scientific">Bacillus licheniformis (strain ATCC 14580 / DSM 13 / JCM 2505 / CCUG 7422 / NBRC 12200 / NCIMB 9375 / NCTC 10341 / NRRL NRS-1264 / Gibson 46)</name>
    <dbReference type="NCBI Taxonomy" id="279010"/>
    <lineage>
        <taxon>Bacteria</taxon>
        <taxon>Bacillati</taxon>
        <taxon>Bacillota</taxon>
        <taxon>Bacilli</taxon>
        <taxon>Bacillales</taxon>
        <taxon>Bacillaceae</taxon>
        <taxon>Bacillus</taxon>
    </lineage>
</organism>
<comment type="similarity">
    <text evidence="1">Belongs to the 'phage' integrase family.</text>
</comment>
<dbReference type="PANTHER" id="PTHR30349:SF41">
    <property type="entry name" value="INTEGRASE_RECOMBINASE PROTEIN MJ0367-RELATED"/>
    <property type="match status" value="1"/>
</dbReference>
<evidence type="ECO:0000256" key="1">
    <source>
        <dbReference type="ARBA" id="ARBA00008857"/>
    </source>
</evidence>
<sequence>MYMRGRRRPAIKHSEKNTYESKTLSDVCKQICNVKMSEGLTKETIDRYRRVCESVEEFAEIKGLSTSVESIDVEFARQYMTYILHEKKTFKGHRYKPESVKTPGCSPKYANDHLKTMRAVFTFCIKENMISENPFQKINKVKQPEPVIQILSVEEMKQLLKTPNKRKFSEFRDYVVMMCLINSMCRIGEIVTLEIENINFELSYIILEAQKTKTRKGRMIPLDKNTMQLLKKLLLRNTRFKPSKYVFITEEGTRLTTDNFRKRLADYAHQAGINKRVHPHLFRHTAASMFLQAGGDLRHLQTIIGHKDLRMVLRYTHLSLESLARQQSEYSLINQVVDGLNKPRKTKRKYGR</sequence>
<evidence type="ECO:0000256" key="4">
    <source>
        <dbReference type="PROSITE-ProRule" id="PRU01248"/>
    </source>
</evidence>
<keyword evidence="3" id="KW-0233">DNA recombination</keyword>
<evidence type="ECO:0000256" key="3">
    <source>
        <dbReference type="ARBA" id="ARBA00023172"/>
    </source>
</evidence>
<dbReference type="PATRIC" id="fig|279010.13.peg.1525"/>
<dbReference type="GeneID" id="92861877"/>
<dbReference type="KEGG" id="bli:BL05135"/>
<evidence type="ECO:0000313" key="8">
    <source>
        <dbReference type="Proteomes" id="UP000000606"/>
    </source>
</evidence>
<dbReference type="AlphaFoldDB" id="Q65KI2"/>
<evidence type="ECO:0000256" key="2">
    <source>
        <dbReference type="ARBA" id="ARBA00023125"/>
    </source>
</evidence>
<dbReference type="InterPro" id="IPR002104">
    <property type="entry name" value="Integrase_catalytic"/>
</dbReference>
<evidence type="ECO:0000313" key="7">
    <source>
        <dbReference type="EMBL" id="AAU23078.1"/>
    </source>
</evidence>
<dbReference type="PROSITE" id="PS51898">
    <property type="entry name" value="TYR_RECOMBINASE"/>
    <property type="match status" value="1"/>
</dbReference>
<dbReference type="InterPro" id="IPR011010">
    <property type="entry name" value="DNA_brk_join_enz"/>
</dbReference>
<dbReference type="PANTHER" id="PTHR30349">
    <property type="entry name" value="PHAGE INTEGRASE-RELATED"/>
    <property type="match status" value="1"/>
</dbReference>
<feature type="domain" description="Tyr recombinase" evidence="5">
    <location>
        <begin position="146"/>
        <end position="328"/>
    </location>
</feature>
<reference evidence="7 8" key="1">
    <citation type="journal article" date="2004" name="Genome Biol.">
        <title>Complete genome sequence of the industrial bacterium Bacillus licheniformis and comparisons with closely related Bacillus species.</title>
        <authorList>
            <person name="Rey M.W."/>
            <person name="Ramaiya P."/>
            <person name="Nelson B.A."/>
            <person name="Brody-Karpin S.D."/>
            <person name="Zaretsky E.J."/>
            <person name="Tang M."/>
            <person name="Lopez de Leon A."/>
            <person name="Xiang H."/>
            <person name="Gusti V."/>
            <person name="Clausen I.G."/>
            <person name="Olsen P.B."/>
            <person name="Rasmussen M.D."/>
            <person name="Andersen J.T."/>
            <person name="Jorgensen P.L."/>
            <person name="Larsen T.S."/>
            <person name="Sorokin A."/>
            <person name="Bolotin A."/>
            <person name="Lapidus A."/>
            <person name="Galleron N."/>
            <person name="Ehrlich S.D."/>
            <person name="Berka R.M."/>
        </authorList>
    </citation>
    <scope>NUCLEOTIDE SEQUENCE [LARGE SCALE GENOMIC DNA]</scope>
    <source>
        <strain evidence="8">ATCC 14580 / DSM 13 / JCM 2505 / CCUG 7422 / NBRC 12200 / NCIMB 9375 / NCTC 10341 / NRRL NRS-1264 / Gibson 46</strain>
    </source>
</reference>
<dbReference type="GO" id="GO:0015074">
    <property type="term" value="P:DNA integration"/>
    <property type="evidence" value="ECO:0007669"/>
    <property type="project" value="InterPro"/>
</dbReference>
<name>Q65KI2_BACLD</name>
<accession>Q62VY0</accession>
<dbReference type="GO" id="GO:0003677">
    <property type="term" value="F:DNA binding"/>
    <property type="evidence" value="ECO:0007669"/>
    <property type="project" value="UniProtKB-UniRule"/>
</dbReference>
<dbReference type="RefSeq" id="WP_011197894.1">
    <property type="nucleotide sequence ID" value="NC_006270.3"/>
</dbReference>
<evidence type="ECO:0000259" key="5">
    <source>
        <dbReference type="PROSITE" id="PS51898"/>
    </source>
</evidence>
<dbReference type="eggNOG" id="COG4974">
    <property type="taxonomic scope" value="Bacteria"/>
</dbReference>
<dbReference type="Gene3D" id="1.10.443.10">
    <property type="entry name" value="Intergrase catalytic core"/>
    <property type="match status" value="1"/>
</dbReference>
<dbReference type="Gene3D" id="1.10.150.130">
    <property type="match status" value="1"/>
</dbReference>
<dbReference type="SUPFAM" id="SSF56349">
    <property type="entry name" value="DNA breaking-rejoining enzymes"/>
    <property type="match status" value="1"/>
</dbReference>
<dbReference type="EMBL" id="CP000002">
    <property type="protein sequence ID" value="AAU23078.1"/>
    <property type="molecule type" value="Genomic_DNA"/>
</dbReference>
<dbReference type="Pfam" id="PF13102">
    <property type="entry name" value="Phage_int_SAM_5"/>
    <property type="match status" value="1"/>
</dbReference>
<accession>Q65KI2</accession>
<dbReference type="Proteomes" id="UP000000606">
    <property type="component" value="Chromosome"/>
</dbReference>